<proteinExistence type="predicted"/>
<organism evidence="1 2">
    <name type="scientific">Trifolium medium</name>
    <dbReference type="NCBI Taxonomy" id="97028"/>
    <lineage>
        <taxon>Eukaryota</taxon>
        <taxon>Viridiplantae</taxon>
        <taxon>Streptophyta</taxon>
        <taxon>Embryophyta</taxon>
        <taxon>Tracheophyta</taxon>
        <taxon>Spermatophyta</taxon>
        <taxon>Magnoliopsida</taxon>
        <taxon>eudicotyledons</taxon>
        <taxon>Gunneridae</taxon>
        <taxon>Pentapetalae</taxon>
        <taxon>rosids</taxon>
        <taxon>fabids</taxon>
        <taxon>Fabales</taxon>
        <taxon>Fabaceae</taxon>
        <taxon>Papilionoideae</taxon>
        <taxon>50 kb inversion clade</taxon>
        <taxon>NPAAA clade</taxon>
        <taxon>Hologalegina</taxon>
        <taxon>IRL clade</taxon>
        <taxon>Trifolieae</taxon>
        <taxon>Trifolium</taxon>
    </lineage>
</organism>
<name>A0A392PFS7_9FABA</name>
<accession>A0A392PFS7</accession>
<feature type="non-terminal residue" evidence="1">
    <location>
        <position position="41"/>
    </location>
</feature>
<protein>
    <submittedName>
        <fullName evidence="1">Uncharacterized protein</fullName>
    </submittedName>
</protein>
<reference evidence="1 2" key="1">
    <citation type="journal article" date="2018" name="Front. Plant Sci.">
        <title>Red Clover (Trifolium pratense) and Zigzag Clover (T. medium) - A Picture of Genomic Similarities and Differences.</title>
        <authorList>
            <person name="Dluhosova J."/>
            <person name="Istvanek J."/>
            <person name="Nedelnik J."/>
            <person name="Repkova J."/>
        </authorList>
    </citation>
    <scope>NUCLEOTIDE SEQUENCE [LARGE SCALE GENOMIC DNA]</scope>
    <source>
        <strain evidence="2">cv. 10/8</strain>
        <tissue evidence="1">Leaf</tissue>
    </source>
</reference>
<dbReference type="EMBL" id="LXQA010077061">
    <property type="protein sequence ID" value="MCI10634.1"/>
    <property type="molecule type" value="Genomic_DNA"/>
</dbReference>
<evidence type="ECO:0000313" key="1">
    <source>
        <dbReference type="EMBL" id="MCI10634.1"/>
    </source>
</evidence>
<dbReference type="AlphaFoldDB" id="A0A392PFS7"/>
<sequence>MTREEVFGGFGLSKADWAVSAVPETSTLWDSIHQQVPIRKT</sequence>
<keyword evidence="2" id="KW-1185">Reference proteome</keyword>
<evidence type="ECO:0000313" key="2">
    <source>
        <dbReference type="Proteomes" id="UP000265520"/>
    </source>
</evidence>
<comment type="caution">
    <text evidence="1">The sequence shown here is derived from an EMBL/GenBank/DDBJ whole genome shotgun (WGS) entry which is preliminary data.</text>
</comment>
<dbReference type="Proteomes" id="UP000265520">
    <property type="component" value="Unassembled WGS sequence"/>
</dbReference>